<keyword evidence="2" id="KW-0456">Lyase</keyword>
<accession>A0ABV6JYS7</accession>
<comment type="caution">
    <text evidence="2">The sequence shown here is derived from an EMBL/GenBank/DDBJ whole genome shotgun (WGS) entry which is preliminary data.</text>
</comment>
<dbReference type="Pfam" id="PF01261">
    <property type="entry name" value="AP_endonuc_2"/>
    <property type="match status" value="1"/>
</dbReference>
<dbReference type="GO" id="GO:0050114">
    <property type="term" value="F:myo-inosose-2 dehydratase activity"/>
    <property type="evidence" value="ECO:0007669"/>
    <property type="project" value="UniProtKB-EC"/>
</dbReference>
<name>A0ABV6JYS7_9PROT</name>
<dbReference type="PANTHER" id="PTHR12110">
    <property type="entry name" value="HYDROXYPYRUVATE ISOMERASE"/>
    <property type="match status" value="1"/>
</dbReference>
<dbReference type="InterPro" id="IPR036237">
    <property type="entry name" value="Xyl_isomerase-like_sf"/>
</dbReference>
<evidence type="ECO:0000313" key="2">
    <source>
        <dbReference type="EMBL" id="MFC0410874.1"/>
    </source>
</evidence>
<dbReference type="NCBIfam" id="TIGR04379">
    <property type="entry name" value="myo_inos_iolE"/>
    <property type="match status" value="1"/>
</dbReference>
<dbReference type="Proteomes" id="UP001589865">
    <property type="component" value="Unassembled WGS sequence"/>
</dbReference>
<gene>
    <name evidence="2" type="primary">iolE</name>
    <name evidence="2" type="ORF">ACFFGY_21705</name>
</gene>
<dbReference type="PANTHER" id="PTHR12110:SF41">
    <property type="entry name" value="INOSOSE DEHYDRATASE"/>
    <property type="match status" value="1"/>
</dbReference>
<dbReference type="EMBL" id="JBHLUN010000018">
    <property type="protein sequence ID" value="MFC0410874.1"/>
    <property type="molecule type" value="Genomic_DNA"/>
</dbReference>
<dbReference type="InterPro" id="IPR030823">
    <property type="entry name" value="IolE/MocC"/>
</dbReference>
<evidence type="ECO:0000259" key="1">
    <source>
        <dbReference type="Pfam" id="PF01261"/>
    </source>
</evidence>
<keyword evidence="3" id="KW-1185">Reference proteome</keyword>
<dbReference type="Gene3D" id="3.20.20.150">
    <property type="entry name" value="Divalent-metal-dependent TIM barrel enzymes"/>
    <property type="match status" value="1"/>
</dbReference>
<dbReference type="InterPro" id="IPR013022">
    <property type="entry name" value="Xyl_isomerase-like_TIM-brl"/>
</dbReference>
<dbReference type="RefSeq" id="WP_377046633.1">
    <property type="nucleotide sequence ID" value="NZ_JBHLUN010000018.1"/>
</dbReference>
<reference evidence="2 3" key="1">
    <citation type="submission" date="2024-09" db="EMBL/GenBank/DDBJ databases">
        <authorList>
            <person name="Sun Q."/>
            <person name="Mori K."/>
        </authorList>
    </citation>
    <scope>NUCLEOTIDE SEQUENCE [LARGE SCALE GENOMIC DNA]</scope>
    <source>
        <strain evidence="2 3">TBRC 5777</strain>
    </source>
</reference>
<dbReference type="SUPFAM" id="SSF51658">
    <property type="entry name" value="Xylose isomerase-like"/>
    <property type="match status" value="1"/>
</dbReference>
<dbReference type="EC" id="4.2.1.44" evidence="2"/>
<proteinExistence type="predicted"/>
<dbReference type="InterPro" id="IPR050312">
    <property type="entry name" value="IolE/XylAMocC-like"/>
</dbReference>
<organism evidence="2 3">
    <name type="scientific">Roseomonas elaeocarpi</name>
    <dbReference type="NCBI Taxonomy" id="907779"/>
    <lineage>
        <taxon>Bacteria</taxon>
        <taxon>Pseudomonadati</taxon>
        <taxon>Pseudomonadota</taxon>
        <taxon>Alphaproteobacteria</taxon>
        <taxon>Acetobacterales</taxon>
        <taxon>Roseomonadaceae</taxon>
        <taxon>Roseomonas</taxon>
    </lineage>
</organism>
<sequence length="301" mass="32945">MDQIDRRIRLGTNPIAWSNDDLRTLGGDTPLETCLREAREAGFEGIELGHKFPRTAPELNAVLRAHDLRFVSGWYSSELLLRDARAEVAAMQPHLDLLRGAGAEVLIFAETSNAIHGDQSVPLSRRPRLAAGDWAQFGHRMTEVGKAVADAGLALVYHHHMGTVVESAEDIDRLMDSTGDSVKLLLDTGHATFGGVDPVALARTYRSRVGHVHTKDIREAVMARSRRKDMSFLDSVIAGVFTVPGDGMVDFAAVLRELPDYRGWLVIEAEQDPEVANPLRYATMGCRNLAGFAREAGLLAA</sequence>
<evidence type="ECO:0000313" key="3">
    <source>
        <dbReference type="Proteomes" id="UP001589865"/>
    </source>
</evidence>
<protein>
    <submittedName>
        <fullName evidence="2">Myo-inosose-2 dehydratase</fullName>
        <ecNumber evidence="2">4.2.1.44</ecNumber>
    </submittedName>
</protein>
<feature type="domain" description="Xylose isomerase-like TIM barrel" evidence="1">
    <location>
        <begin position="35"/>
        <end position="273"/>
    </location>
</feature>